<feature type="coiled-coil region" evidence="1">
    <location>
        <begin position="413"/>
        <end position="440"/>
    </location>
</feature>
<reference evidence="2" key="1">
    <citation type="submission" date="2022-01" db="EMBL/GenBank/DDBJ databases">
        <authorList>
            <person name="King R."/>
        </authorList>
    </citation>
    <scope>NUCLEOTIDE SEQUENCE</scope>
</reference>
<feature type="coiled-coil region" evidence="1">
    <location>
        <begin position="35"/>
        <end position="260"/>
    </location>
</feature>
<dbReference type="PANTHER" id="PTHR31935">
    <property type="entry name" value="COILED-COIL DOMAIN-CONTAINING PROTEIN 13"/>
    <property type="match status" value="1"/>
</dbReference>
<protein>
    <submittedName>
        <fullName evidence="2">Uncharacterized protein</fullName>
    </submittedName>
</protein>
<feature type="coiled-coil region" evidence="1">
    <location>
        <begin position="294"/>
        <end position="381"/>
    </location>
</feature>
<gene>
    <name evidence="2" type="ORF">CEUTPL_LOCUS4147</name>
</gene>
<evidence type="ECO:0000256" key="1">
    <source>
        <dbReference type="SAM" id="Coils"/>
    </source>
</evidence>
<keyword evidence="1" id="KW-0175">Coiled coil</keyword>
<dbReference type="InterPro" id="IPR038929">
    <property type="entry name" value="CCDC13"/>
</dbReference>
<dbReference type="Proteomes" id="UP001152799">
    <property type="component" value="Chromosome 13"/>
</dbReference>
<dbReference type="GO" id="GO:0034451">
    <property type="term" value="C:centriolar satellite"/>
    <property type="evidence" value="ECO:0007669"/>
    <property type="project" value="TreeGrafter"/>
</dbReference>
<accession>A0A9N9MK80</accession>
<name>A0A9N9MK80_9CUCU</name>
<proteinExistence type="predicted"/>
<sequence>MTHSADIFQISKEIVFPDESNRYLKEQITGFMHENQMLRKNLEESTQKYKNLQNRNEDLKNKLKEDSIMPLMQQSPSINSKIVELSKNLREKCVELEKYKTKHSKLVAQIEELKQTKTYTEESKPNNEIIEIKQLKEKLRRTNNKILEYKNIHNQLKEELKQAKKLIEEEIGLSNNNHKSRLQIIKELQEKNKKLKDKLKVLDPSPSQKLITNPEKPKIAALENQLTELEEQNQSLKFKNNSLKARCKMLEVQQQDLKVKLQKNDEKCLKEHLNVIENLSKSLSDSENIKKTLIKDKDSEMRKLKKQIDDVTEQVQNYKNLIQNLKDRQQNNCEAENEATADLQEEKSKLLKLIKQQNEKLDEERNNLNKCQQLLRIKQQKTVKLEAAIAQSEVVDSVRSRHSYTSLLQKNSETDLKNQLELAQETIKSLQDRLQVEQSERKRDFQEFSKILLSEK</sequence>
<dbReference type="AlphaFoldDB" id="A0A9N9MK80"/>
<dbReference type="GO" id="GO:1905515">
    <property type="term" value="P:non-motile cilium assembly"/>
    <property type="evidence" value="ECO:0007669"/>
    <property type="project" value="TreeGrafter"/>
</dbReference>
<evidence type="ECO:0000313" key="2">
    <source>
        <dbReference type="EMBL" id="CAG9763486.1"/>
    </source>
</evidence>
<organism evidence="2 3">
    <name type="scientific">Ceutorhynchus assimilis</name>
    <name type="common">cabbage seed weevil</name>
    <dbReference type="NCBI Taxonomy" id="467358"/>
    <lineage>
        <taxon>Eukaryota</taxon>
        <taxon>Metazoa</taxon>
        <taxon>Ecdysozoa</taxon>
        <taxon>Arthropoda</taxon>
        <taxon>Hexapoda</taxon>
        <taxon>Insecta</taxon>
        <taxon>Pterygota</taxon>
        <taxon>Neoptera</taxon>
        <taxon>Endopterygota</taxon>
        <taxon>Coleoptera</taxon>
        <taxon>Polyphaga</taxon>
        <taxon>Cucujiformia</taxon>
        <taxon>Curculionidae</taxon>
        <taxon>Ceutorhynchinae</taxon>
        <taxon>Ceutorhynchus</taxon>
    </lineage>
</organism>
<dbReference type="PANTHER" id="PTHR31935:SF1">
    <property type="entry name" value="COILED-COIL DOMAIN-CONTAINING PROTEIN 13"/>
    <property type="match status" value="1"/>
</dbReference>
<dbReference type="EMBL" id="OU892289">
    <property type="protein sequence ID" value="CAG9763486.1"/>
    <property type="molecule type" value="Genomic_DNA"/>
</dbReference>
<evidence type="ECO:0000313" key="3">
    <source>
        <dbReference type="Proteomes" id="UP001152799"/>
    </source>
</evidence>
<dbReference type="OrthoDB" id="10070368at2759"/>
<keyword evidence="3" id="KW-1185">Reference proteome</keyword>
<dbReference type="GO" id="GO:0031122">
    <property type="term" value="P:cytoplasmic microtubule organization"/>
    <property type="evidence" value="ECO:0007669"/>
    <property type="project" value="TreeGrafter"/>
</dbReference>